<dbReference type="InterPro" id="IPR027417">
    <property type="entry name" value="P-loop_NTPase"/>
</dbReference>
<sequence length="280" mass="32685">MSELLQPSISHHTRRYAKAVLNPLLGLFRPGNVAMFHVGRVGSTVLVGMLQQHRRIYWAGEVFQREHDRYMKAVGSGSYSLPQDPLKVLRIEMREARNRMFGFETKFLDEHHLKVIGLDLERYVDTLSELGFERCVVLKRKNILRRLISGVVLRDTGQFHIRADQKQQKRRFRLDLHRIPLGARHLDLVDAIRMIEEGHERLDRLLAGKQVCEINYEEHISDDPFVAYRKVMAFMGLEPGKPDILLRKTNPDPLEDMIENYDELQAMIGTTPYRWMLESA</sequence>
<evidence type="ECO:0000313" key="2">
    <source>
        <dbReference type="Proteomes" id="UP001320831"/>
    </source>
</evidence>
<reference evidence="1 2" key="1">
    <citation type="submission" date="2022-09" db="EMBL/GenBank/DDBJ databases">
        <title>Chelativorans salina sp. nov., a novel slightly halophilic bacterium isolated from a saline lake sediment enrichment.</title>
        <authorList>
            <person name="Gao L."/>
            <person name="Fang B.-Z."/>
            <person name="Li W.-J."/>
        </authorList>
    </citation>
    <scope>NUCLEOTIDE SEQUENCE [LARGE SCALE GENOMIC DNA]</scope>
    <source>
        <strain evidence="1 2">EGI FJ00035</strain>
    </source>
</reference>
<keyword evidence="2" id="KW-1185">Reference proteome</keyword>
<accession>A0ABT2LKP6</accession>
<dbReference type="SUPFAM" id="SSF52540">
    <property type="entry name" value="P-loop containing nucleoside triphosphate hydrolases"/>
    <property type="match status" value="1"/>
</dbReference>
<dbReference type="EMBL" id="JAOCZP010000001">
    <property type="protein sequence ID" value="MCT7373968.1"/>
    <property type="molecule type" value="Genomic_DNA"/>
</dbReference>
<protein>
    <recommendedName>
        <fullName evidence="3">Sulfotransferase</fullName>
    </recommendedName>
</protein>
<dbReference type="RefSeq" id="WP_260900315.1">
    <property type="nucleotide sequence ID" value="NZ_JAOCZP010000001.1"/>
</dbReference>
<gene>
    <name evidence="1" type="ORF">N5A92_02800</name>
</gene>
<evidence type="ECO:0000313" key="1">
    <source>
        <dbReference type="EMBL" id="MCT7373968.1"/>
    </source>
</evidence>
<dbReference type="Proteomes" id="UP001320831">
    <property type="component" value="Unassembled WGS sequence"/>
</dbReference>
<comment type="caution">
    <text evidence="1">The sequence shown here is derived from an EMBL/GenBank/DDBJ whole genome shotgun (WGS) entry which is preliminary data.</text>
</comment>
<evidence type="ECO:0008006" key="3">
    <source>
        <dbReference type="Google" id="ProtNLM"/>
    </source>
</evidence>
<dbReference type="Gene3D" id="3.40.50.300">
    <property type="entry name" value="P-loop containing nucleotide triphosphate hydrolases"/>
    <property type="match status" value="1"/>
</dbReference>
<organism evidence="1 2">
    <name type="scientific">Chelativorans salis</name>
    <dbReference type="NCBI Taxonomy" id="2978478"/>
    <lineage>
        <taxon>Bacteria</taxon>
        <taxon>Pseudomonadati</taxon>
        <taxon>Pseudomonadota</taxon>
        <taxon>Alphaproteobacteria</taxon>
        <taxon>Hyphomicrobiales</taxon>
        <taxon>Phyllobacteriaceae</taxon>
        <taxon>Chelativorans</taxon>
    </lineage>
</organism>
<name>A0ABT2LKP6_9HYPH</name>
<proteinExistence type="predicted"/>